<dbReference type="PANTHER" id="PTHR41244:SF1">
    <property type="entry name" value="GLYCOSYLTRANSFERASE"/>
    <property type="match status" value="1"/>
</dbReference>
<evidence type="ECO:0000313" key="3">
    <source>
        <dbReference type="Proteomes" id="UP000053860"/>
    </source>
</evidence>
<protein>
    <submittedName>
        <fullName evidence="2">Putative lipoprotein</fullName>
    </submittedName>
</protein>
<dbReference type="CDD" id="cd11579">
    <property type="entry name" value="Glyco_tran_WbsX"/>
    <property type="match status" value="1"/>
</dbReference>
<dbReference type="Pfam" id="PF14307">
    <property type="entry name" value="Glyco_tran_WbsX"/>
    <property type="match status" value="1"/>
</dbReference>
<dbReference type="EMBL" id="LGGN01000122">
    <property type="protein sequence ID" value="KUK77585.1"/>
    <property type="molecule type" value="Genomic_DNA"/>
</dbReference>
<name>A0A101HIS3_9BACT</name>
<comment type="caution">
    <text evidence="2">The sequence shown here is derived from an EMBL/GenBank/DDBJ whole genome shotgun (WGS) entry which is preliminary data.</text>
</comment>
<dbReference type="Gene3D" id="3.20.20.80">
    <property type="entry name" value="Glycosidases"/>
    <property type="match status" value="1"/>
</dbReference>
<reference evidence="3" key="1">
    <citation type="journal article" date="2015" name="MBio">
        <title>Genome-Resolved Metagenomic Analysis Reveals Roles for Candidate Phyla and Other Microbial Community Members in Biogeochemical Transformations in Oil Reservoirs.</title>
        <authorList>
            <person name="Hu P."/>
            <person name="Tom L."/>
            <person name="Singh A."/>
            <person name="Thomas B.C."/>
            <person name="Baker B.J."/>
            <person name="Piceno Y.M."/>
            <person name="Andersen G.L."/>
            <person name="Banfield J.F."/>
        </authorList>
    </citation>
    <scope>NUCLEOTIDE SEQUENCE [LARGE SCALE GENOMIC DNA]</scope>
</reference>
<dbReference type="PANTHER" id="PTHR41244">
    <property type="entry name" value="RHAMNAN SYNTHESIS F"/>
    <property type="match status" value="1"/>
</dbReference>
<proteinExistence type="predicted"/>
<dbReference type="InterPro" id="IPR032719">
    <property type="entry name" value="WbsX"/>
</dbReference>
<evidence type="ECO:0000256" key="1">
    <source>
        <dbReference type="SAM" id="SignalP"/>
    </source>
</evidence>
<dbReference type="Proteomes" id="UP000053860">
    <property type="component" value="Unassembled WGS sequence"/>
</dbReference>
<organism evidence="2 3">
    <name type="scientific">Proteiniphilum acetatigenes</name>
    <dbReference type="NCBI Taxonomy" id="294710"/>
    <lineage>
        <taxon>Bacteria</taxon>
        <taxon>Pseudomonadati</taxon>
        <taxon>Bacteroidota</taxon>
        <taxon>Bacteroidia</taxon>
        <taxon>Bacteroidales</taxon>
        <taxon>Dysgonomonadaceae</taxon>
        <taxon>Proteiniphilum</taxon>
    </lineage>
</organism>
<sequence>MIEQMKKKVKLTQSLTLLATLLLAACHSGNNGMEKKQADKSLDDYYVAAYIWPSCHHDARFGDMLWPEGEGEWEVIKKGTPRFDGHYQPRQPLWGYEADNDPKVVERWIDVALDHGVNVFVYDWYWFDDGPFLESALNDGFLKAENNEEMQFYIMWANHDVKKNYWNVYKYGDDESILWDGAVNREEFSHIVKRVIEQYFSKPNYLKFDGMPVFSVFSIDNLVEGFGSLEATREALDYFREEVKKAGFPDPHIQWNQGGGSIMSDESALAFAEKVHKMGFNSVAMYNMGGLDEDYLHYGENAIRIREQMDALLDVPVFPCVSIGWDDTPRFPAKGAKDVVRHHQTPESFAALLSLAKKYADSHPEQPRLITINAWNEWVEGSYLLPDRLNGFNYLKAVEQVMGGTYDSWQNGKSAE</sequence>
<keyword evidence="2" id="KW-0449">Lipoprotein</keyword>
<accession>A0A101HIS3</accession>
<keyword evidence="1" id="KW-0732">Signal</keyword>
<feature type="chain" id="PRO_5007096938" evidence="1">
    <location>
        <begin position="25"/>
        <end position="416"/>
    </location>
</feature>
<dbReference type="AlphaFoldDB" id="A0A101HIS3"/>
<feature type="signal peptide" evidence="1">
    <location>
        <begin position="1"/>
        <end position="24"/>
    </location>
</feature>
<evidence type="ECO:0000313" key="2">
    <source>
        <dbReference type="EMBL" id="KUK77585.1"/>
    </source>
</evidence>
<gene>
    <name evidence="2" type="ORF">XD92_0752</name>
</gene>
<dbReference type="PROSITE" id="PS51257">
    <property type="entry name" value="PROKAR_LIPOPROTEIN"/>
    <property type="match status" value="1"/>
</dbReference>
<dbReference type="PATRIC" id="fig|294710.3.peg.1062"/>